<feature type="compositionally biased region" description="Pro residues" evidence="2">
    <location>
        <begin position="34"/>
        <end position="45"/>
    </location>
</feature>
<feature type="coiled-coil region" evidence="1">
    <location>
        <begin position="257"/>
        <end position="338"/>
    </location>
</feature>
<dbReference type="GO" id="GO:0097730">
    <property type="term" value="C:non-motile cilium"/>
    <property type="evidence" value="ECO:0007669"/>
    <property type="project" value="Ensembl"/>
</dbReference>
<keyword evidence="1" id="KW-0175">Coiled coil</keyword>
<dbReference type="AlphaFoldDB" id="A0A670K8U1"/>
<feature type="coiled-coil region" evidence="1">
    <location>
        <begin position="444"/>
        <end position="624"/>
    </location>
</feature>
<evidence type="ECO:0000256" key="2">
    <source>
        <dbReference type="SAM" id="MobiDB-lite"/>
    </source>
</evidence>
<evidence type="ECO:0000313" key="3">
    <source>
        <dbReference type="Ensembl" id="ENSPMRP00000031227.1"/>
    </source>
</evidence>
<feature type="region of interest" description="Disordered" evidence="2">
    <location>
        <begin position="125"/>
        <end position="144"/>
    </location>
</feature>
<dbReference type="OMA" id="ENQQMRE"/>
<evidence type="ECO:0000256" key="1">
    <source>
        <dbReference type="SAM" id="Coils"/>
    </source>
</evidence>
<dbReference type="GO" id="GO:1905515">
    <property type="term" value="P:non-motile cilium assembly"/>
    <property type="evidence" value="ECO:0007669"/>
    <property type="project" value="Ensembl"/>
</dbReference>
<gene>
    <name evidence="3" type="primary">CEP89</name>
</gene>
<dbReference type="OrthoDB" id="6622877at2759"/>
<dbReference type="GO" id="GO:0097539">
    <property type="term" value="C:ciliary transition fiber"/>
    <property type="evidence" value="ECO:0007669"/>
    <property type="project" value="Ensembl"/>
</dbReference>
<proteinExistence type="predicted"/>
<dbReference type="PANTHER" id="PTHR36170">
    <property type="entry name" value="CENTROSOMAL PROTEIN OF 89 KDA"/>
    <property type="match status" value="1"/>
</dbReference>
<dbReference type="InterPro" id="IPR033545">
    <property type="entry name" value="CEP89"/>
</dbReference>
<dbReference type="GO" id="GO:0033617">
    <property type="term" value="P:mitochondrial respiratory chain complex IV assembly"/>
    <property type="evidence" value="ECO:0007669"/>
    <property type="project" value="Ensembl"/>
</dbReference>
<dbReference type="GeneTree" id="ENSGT00390000018876"/>
<reference evidence="3 4" key="1">
    <citation type="journal article" date="2019" name="Proc. Natl. Acad. Sci. U.S.A.">
        <title>Regulatory changes in pterin and carotenoid genes underlie balanced color polymorphisms in the wall lizard.</title>
        <authorList>
            <person name="Andrade P."/>
            <person name="Pinho C."/>
            <person name="Perez I de Lanuza G."/>
            <person name="Afonso S."/>
            <person name="Brejcha J."/>
            <person name="Rubin C.J."/>
            <person name="Wallerman O."/>
            <person name="Pereira P."/>
            <person name="Sabatino S.J."/>
            <person name="Bellati A."/>
            <person name="Pellitteri-Rosa D."/>
            <person name="Bosakova Z."/>
            <person name="Bunikis I."/>
            <person name="Carretero M.A."/>
            <person name="Feiner N."/>
            <person name="Marsik P."/>
            <person name="Pauperio F."/>
            <person name="Salvi D."/>
            <person name="Soler L."/>
            <person name="While G.M."/>
            <person name="Uller T."/>
            <person name="Font E."/>
            <person name="Andersson L."/>
            <person name="Carneiro M."/>
        </authorList>
    </citation>
    <scope>NUCLEOTIDE SEQUENCE</scope>
</reference>
<dbReference type="GO" id="GO:0005758">
    <property type="term" value="C:mitochondrial intermembrane space"/>
    <property type="evidence" value="ECO:0007669"/>
    <property type="project" value="Ensembl"/>
</dbReference>
<protein>
    <submittedName>
        <fullName evidence="3">Centrosomal protein 89</fullName>
    </submittedName>
</protein>
<feature type="coiled-coil region" evidence="1">
    <location>
        <begin position="686"/>
        <end position="720"/>
    </location>
</feature>
<dbReference type="GO" id="GO:0000922">
    <property type="term" value="C:spindle pole"/>
    <property type="evidence" value="ECO:0007669"/>
    <property type="project" value="Ensembl"/>
</dbReference>
<dbReference type="GeneID" id="114602299"/>
<sequence>MALRFRSGRRGQFKHIAHGLIPAATIAPKAAVPRTPPPRSPNPSPERPRSALAAAILVTTLTGRTIAIPQPRQRSLSESDASYLQDQENYIEPYATVTELRMRHNWKSNGDDRSIGQSLEVSGSCCEDEDMDTYPSDTEKEPDPNYQVIDKKINISSDAGYAIPHKIKQENPPVSSSVDGEDDSFLCEPTCLIRPNVQVEEIEPSGVSFQVEKSISENTLNEKPPLTPVCRMQGPMALPREKFQKLKEENWHLNKANQALLSELEATKQQMKKLQLEIKKLEKENRRFKETAQNSRSEEELAELILLRQQAQELVDENDSLKMTVHRLNAELSRYQAKYRPISPNESLKIGSLPMKKPIPPWLLDMKYLSPLLLAYEDRMKEKEDLILAHEEDMKIFKERVEEVVKENEQLHQQLSKNSTVTTKEWQCLQSQAKLVLEENTVLMEQLKIQQAKAKDNLSQHVQEVSKLTKQLMTLEAKKQSQEEELSECQKQLEELRSAYKQLKASVGDHITMEEHVALVNKFKSQLQQEQEKREIESEQLMAKMTSLQAEKKVLLLEKNGLAAEKTVLEVELEKTQKTKRRSQKKIGLLKQQLEEAVEEEMAARRILADLVNLTENMTQERNRLLNLTSCLERQQDGVLNKIVEGNMRLGMLEEKVKVYKKTAAGKLGDISLKASEQEKEFAGKAAQYQREMRHLQRLLQEKQETLDEALQQKREVESELEIIWESTTKENRRMKELLHKSLEKRNTQSPVKAYESDLADISQKDLLAGYGFSYCDVELLLPAKTQSQLEPAC</sequence>
<dbReference type="GO" id="GO:0016604">
    <property type="term" value="C:nuclear body"/>
    <property type="evidence" value="ECO:0007669"/>
    <property type="project" value="Ensembl"/>
</dbReference>
<keyword evidence="4" id="KW-1185">Reference proteome</keyword>
<dbReference type="GO" id="GO:0005814">
    <property type="term" value="C:centriole"/>
    <property type="evidence" value="ECO:0007669"/>
    <property type="project" value="Ensembl"/>
</dbReference>
<feature type="coiled-coil region" evidence="1">
    <location>
        <begin position="373"/>
        <end position="418"/>
    </location>
</feature>
<dbReference type="GO" id="GO:0045202">
    <property type="term" value="C:synapse"/>
    <property type="evidence" value="ECO:0007669"/>
    <property type="project" value="GOC"/>
</dbReference>
<dbReference type="GO" id="GO:0005813">
    <property type="term" value="C:centrosome"/>
    <property type="evidence" value="ECO:0007669"/>
    <property type="project" value="Ensembl"/>
</dbReference>
<evidence type="ECO:0000313" key="4">
    <source>
        <dbReference type="Proteomes" id="UP000472272"/>
    </source>
</evidence>
<dbReference type="GO" id="GO:0036064">
    <property type="term" value="C:ciliary basal body"/>
    <property type="evidence" value="ECO:0007669"/>
    <property type="project" value="Ensembl"/>
</dbReference>
<dbReference type="GO" id="GO:0005829">
    <property type="term" value="C:cytosol"/>
    <property type="evidence" value="ECO:0007669"/>
    <property type="project" value="Ensembl"/>
</dbReference>
<dbReference type="GO" id="GO:0007268">
    <property type="term" value="P:chemical synaptic transmission"/>
    <property type="evidence" value="ECO:0007669"/>
    <property type="project" value="InterPro"/>
</dbReference>
<dbReference type="Proteomes" id="UP000472272">
    <property type="component" value="Chromosome 8"/>
</dbReference>
<dbReference type="RefSeq" id="XP_028596174.1">
    <property type="nucleotide sequence ID" value="XM_028740341.1"/>
</dbReference>
<name>A0A670K8U1_PODMU</name>
<dbReference type="GO" id="GO:0031514">
    <property type="term" value="C:motile cilium"/>
    <property type="evidence" value="ECO:0007669"/>
    <property type="project" value="Ensembl"/>
</dbReference>
<reference evidence="3" key="3">
    <citation type="submission" date="2025-09" db="UniProtKB">
        <authorList>
            <consortium name="Ensembl"/>
        </authorList>
    </citation>
    <scope>IDENTIFICATION</scope>
</reference>
<reference evidence="3" key="2">
    <citation type="submission" date="2025-08" db="UniProtKB">
        <authorList>
            <consortium name="Ensembl"/>
        </authorList>
    </citation>
    <scope>IDENTIFICATION</scope>
</reference>
<dbReference type="KEGG" id="pmua:114602299"/>
<dbReference type="Ensembl" id="ENSPMRT00000033126.1">
    <property type="protein sequence ID" value="ENSPMRP00000031227.1"/>
    <property type="gene ID" value="ENSPMRG00000020236.1"/>
</dbReference>
<feature type="region of interest" description="Disordered" evidence="2">
    <location>
        <begin position="27"/>
        <end position="49"/>
    </location>
</feature>
<organism evidence="3 4">
    <name type="scientific">Podarcis muralis</name>
    <name type="common">Wall lizard</name>
    <name type="synonym">Lacerta muralis</name>
    <dbReference type="NCBI Taxonomy" id="64176"/>
    <lineage>
        <taxon>Eukaryota</taxon>
        <taxon>Metazoa</taxon>
        <taxon>Chordata</taxon>
        <taxon>Craniata</taxon>
        <taxon>Vertebrata</taxon>
        <taxon>Euteleostomi</taxon>
        <taxon>Lepidosauria</taxon>
        <taxon>Squamata</taxon>
        <taxon>Bifurcata</taxon>
        <taxon>Unidentata</taxon>
        <taxon>Episquamata</taxon>
        <taxon>Laterata</taxon>
        <taxon>Lacertibaenia</taxon>
        <taxon>Lacertidae</taxon>
        <taxon>Podarcis</taxon>
    </lineage>
</organism>
<dbReference type="PANTHER" id="PTHR36170:SF1">
    <property type="entry name" value="CENTROSOMAL PROTEIN OF 89 KDA"/>
    <property type="match status" value="1"/>
</dbReference>
<accession>A0A670K8U1</accession>
<dbReference type="CTD" id="84902"/>